<dbReference type="SMART" id="SM00729">
    <property type="entry name" value="Elp3"/>
    <property type="match status" value="1"/>
</dbReference>
<comment type="cofactor">
    <cofactor evidence="1">
        <name>[4Fe-4S] cluster</name>
        <dbReference type="ChEBI" id="CHEBI:49883"/>
    </cofactor>
</comment>
<dbReference type="RefSeq" id="WP_281793932.1">
    <property type="nucleotide sequence ID" value="NZ_BSDR01000001.1"/>
</dbReference>
<dbReference type="SUPFAM" id="SSF102114">
    <property type="entry name" value="Radical SAM enzymes"/>
    <property type="match status" value="1"/>
</dbReference>
<keyword evidence="9" id="KW-1185">Reference proteome</keyword>
<evidence type="ECO:0000256" key="2">
    <source>
        <dbReference type="ARBA" id="ARBA00022485"/>
    </source>
</evidence>
<keyword evidence="3" id="KW-0949">S-adenosyl-L-methionine</keyword>
<evidence type="ECO:0000313" key="8">
    <source>
        <dbReference type="EMBL" id="GLI34586.1"/>
    </source>
</evidence>
<organism evidence="8 9">
    <name type="scientific">Desulforhabdus amnigena</name>
    <dbReference type="NCBI Taxonomy" id="40218"/>
    <lineage>
        <taxon>Bacteria</taxon>
        <taxon>Pseudomonadati</taxon>
        <taxon>Thermodesulfobacteriota</taxon>
        <taxon>Syntrophobacteria</taxon>
        <taxon>Syntrophobacterales</taxon>
        <taxon>Syntrophobacteraceae</taxon>
        <taxon>Desulforhabdus</taxon>
    </lineage>
</organism>
<name>A0A9W6D6I3_9BACT</name>
<dbReference type="InterPro" id="IPR058240">
    <property type="entry name" value="rSAM_sf"/>
</dbReference>
<evidence type="ECO:0000256" key="5">
    <source>
        <dbReference type="ARBA" id="ARBA00023004"/>
    </source>
</evidence>
<protein>
    <submittedName>
        <fullName evidence="8">TIGR01212 family radical SAM protein</fullName>
    </submittedName>
</protein>
<dbReference type="NCBIfam" id="TIGR01212">
    <property type="entry name" value="TIGR01212 family radical SAM protein"/>
    <property type="match status" value="1"/>
</dbReference>
<dbReference type="InterPro" id="IPR006638">
    <property type="entry name" value="Elp3/MiaA/NifB-like_rSAM"/>
</dbReference>
<keyword evidence="6" id="KW-0411">Iron-sulfur</keyword>
<comment type="caution">
    <text evidence="8">The sequence shown here is derived from an EMBL/GenBank/DDBJ whole genome shotgun (WGS) entry which is preliminary data.</text>
</comment>
<keyword evidence="5" id="KW-0408">Iron</keyword>
<evidence type="ECO:0000259" key="7">
    <source>
        <dbReference type="PROSITE" id="PS51918"/>
    </source>
</evidence>
<dbReference type="Pfam" id="PF04055">
    <property type="entry name" value="Radical_SAM"/>
    <property type="match status" value="1"/>
</dbReference>
<dbReference type="Gene3D" id="3.80.30.20">
    <property type="entry name" value="tm_1862 like domain"/>
    <property type="match status" value="1"/>
</dbReference>
<feature type="domain" description="Radical SAM core" evidence="7">
    <location>
        <begin position="16"/>
        <end position="254"/>
    </location>
</feature>
<dbReference type="InterPro" id="IPR032432">
    <property type="entry name" value="Radical_SAM_C"/>
</dbReference>
<dbReference type="PANTHER" id="PTHR11135:SF1">
    <property type="entry name" value="PROTEIN YHCC"/>
    <property type="match status" value="1"/>
</dbReference>
<accession>A0A9W6D6I3</accession>
<dbReference type="Proteomes" id="UP001144372">
    <property type="component" value="Unassembled WGS sequence"/>
</dbReference>
<dbReference type="InterPro" id="IPR039661">
    <property type="entry name" value="ELP3"/>
</dbReference>
<dbReference type="InterPro" id="IPR023404">
    <property type="entry name" value="rSAM_horseshoe"/>
</dbReference>
<dbReference type="PANTHER" id="PTHR11135">
    <property type="entry name" value="HISTONE ACETYLTRANSFERASE-RELATED"/>
    <property type="match status" value="1"/>
</dbReference>
<dbReference type="SFLD" id="SFLDG01086">
    <property type="entry name" value="elongater_protein-like"/>
    <property type="match status" value="1"/>
</dbReference>
<dbReference type="Pfam" id="PF16199">
    <property type="entry name" value="Radical_SAM_C"/>
    <property type="match status" value="1"/>
</dbReference>
<evidence type="ECO:0000256" key="3">
    <source>
        <dbReference type="ARBA" id="ARBA00022691"/>
    </source>
</evidence>
<keyword evidence="2" id="KW-0004">4Fe-4S</keyword>
<evidence type="ECO:0000256" key="6">
    <source>
        <dbReference type="ARBA" id="ARBA00023014"/>
    </source>
</evidence>
<dbReference type="GO" id="GO:0046872">
    <property type="term" value="F:metal ion binding"/>
    <property type="evidence" value="ECO:0007669"/>
    <property type="project" value="UniProtKB-KW"/>
</dbReference>
<evidence type="ECO:0000313" key="9">
    <source>
        <dbReference type="Proteomes" id="UP001144372"/>
    </source>
</evidence>
<keyword evidence="4" id="KW-0479">Metal-binding</keyword>
<dbReference type="GO" id="GO:0003824">
    <property type="term" value="F:catalytic activity"/>
    <property type="evidence" value="ECO:0007669"/>
    <property type="project" value="InterPro"/>
</dbReference>
<proteinExistence type="predicted"/>
<dbReference type="EMBL" id="BSDR01000001">
    <property type="protein sequence ID" value="GLI34586.1"/>
    <property type="molecule type" value="Genomic_DNA"/>
</dbReference>
<dbReference type="SFLD" id="SFLDS00029">
    <property type="entry name" value="Radical_SAM"/>
    <property type="match status" value="1"/>
</dbReference>
<evidence type="ECO:0000256" key="1">
    <source>
        <dbReference type="ARBA" id="ARBA00001966"/>
    </source>
</evidence>
<dbReference type="AlphaFoldDB" id="A0A9W6D6I3"/>
<dbReference type="InterPro" id="IPR005911">
    <property type="entry name" value="YhcC-like"/>
</dbReference>
<dbReference type="GO" id="GO:0051539">
    <property type="term" value="F:4 iron, 4 sulfur cluster binding"/>
    <property type="evidence" value="ECO:0007669"/>
    <property type="project" value="UniProtKB-KW"/>
</dbReference>
<reference evidence="8" key="1">
    <citation type="submission" date="2022-12" db="EMBL/GenBank/DDBJ databases">
        <title>Reference genome sequencing for broad-spectrum identification of bacterial and archaeal isolates by mass spectrometry.</title>
        <authorList>
            <person name="Sekiguchi Y."/>
            <person name="Tourlousse D.M."/>
        </authorList>
    </citation>
    <scope>NUCLEOTIDE SEQUENCE</scope>
    <source>
        <strain evidence="8">ASRB1</strain>
    </source>
</reference>
<dbReference type="SFLD" id="SFLDG01091">
    <property type="entry name" value="uncharacterized_CHP01210-like"/>
    <property type="match status" value="1"/>
</dbReference>
<sequence length="305" mass="34673">MLTKPYRDYNSYLRELFGCRVQKITLDAGLTCPNRDGTLSTGGCIYCNERGSGTGASQQSQSITEQLKKGKDYLKRRYKATKFLGYFQSFTNTYAPLSTLKSLYEEALSDPDVVGLTIGTRPDCVSEEVLEYLEGRSREHLIWLEYGLQSAHDVTLRRINRGHDVAAFVDAVQHTRARKIPICVHVILGLPGEDREMMLETARFLAGQDIQALKIHLLYVVRGTVLEEWYVKGDYRCLSREEYVAVAGQFLSLLPPRFIIQRVTGDPHPEELVAPLWALEKSQNIQALHAYMERHGLYQGKAHRT</sequence>
<evidence type="ECO:0000256" key="4">
    <source>
        <dbReference type="ARBA" id="ARBA00022723"/>
    </source>
</evidence>
<dbReference type="PROSITE" id="PS51918">
    <property type="entry name" value="RADICAL_SAM"/>
    <property type="match status" value="1"/>
</dbReference>
<gene>
    <name evidence="8" type="primary">yhcC-1</name>
    <name evidence="8" type="ORF">DAMNIGENAA_20190</name>
</gene>
<dbReference type="InterPro" id="IPR007197">
    <property type="entry name" value="rSAM"/>
</dbReference>